<dbReference type="GO" id="GO:0009753">
    <property type="term" value="P:response to jasmonic acid"/>
    <property type="evidence" value="ECO:0007669"/>
    <property type="project" value="UniProtKB-ARBA"/>
</dbReference>
<dbReference type="GO" id="GO:0009414">
    <property type="term" value="P:response to water deprivation"/>
    <property type="evidence" value="ECO:0007669"/>
    <property type="project" value="UniProtKB-ARBA"/>
</dbReference>
<organism evidence="14 15">
    <name type="scientific">Corchorus olitorius</name>
    <dbReference type="NCBI Taxonomy" id="93759"/>
    <lineage>
        <taxon>Eukaryota</taxon>
        <taxon>Viridiplantae</taxon>
        <taxon>Streptophyta</taxon>
        <taxon>Embryophyta</taxon>
        <taxon>Tracheophyta</taxon>
        <taxon>Spermatophyta</taxon>
        <taxon>Magnoliopsida</taxon>
        <taxon>eudicotyledons</taxon>
        <taxon>Gunneridae</taxon>
        <taxon>Pentapetalae</taxon>
        <taxon>rosids</taxon>
        <taxon>malvids</taxon>
        <taxon>Malvales</taxon>
        <taxon>Malvaceae</taxon>
        <taxon>Grewioideae</taxon>
        <taxon>Apeibeae</taxon>
        <taxon>Corchorus</taxon>
    </lineage>
</organism>
<dbReference type="GO" id="GO:0005507">
    <property type="term" value="F:copper ion binding"/>
    <property type="evidence" value="ECO:0007669"/>
    <property type="project" value="InterPro"/>
</dbReference>
<dbReference type="InterPro" id="IPR036460">
    <property type="entry name" value="Cu_amine_oxidase_C_sf"/>
</dbReference>
<evidence type="ECO:0000256" key="9">
    <source>
        <dbReference type="RuleBase" id="RU000672"/>
    </source>
</evidence>
<dbReference type="InterPro" id="IPR016182">
    <property type="entry name" value="Cu_amine_oxidase_N-reg"/>
</dbReference>
<evidence type="ECO:0000259" key="13">
    <source>
        <dbReference type="Pfam" id="PF02728"/>
    </source>
</evidence>
<dbReference type="Pfam" id="PF01179">
    <property type="entry name" value="Cu_amine_oxid"/>
    <property type="match status" value="1"/>
</dbReference>
<protein>
    <recommendedName>
        <fullName evidence="9">Amine oxidase</fullName>
        <ecNumber evidence="9">1.4.3.-</ecNumber>
    </recommendedName>
</protein>
<dbReference type="Pfam" id="PF02728">
    <property type="entry name" value="Cu_amine_oxidN3"/>
    <property type="match status" value="1"/>
</dbReference>
<evidence type="ECO:0000256" key="6">
    <source>
        <dbReference type="ARBA" id="ARBA00023157"/>
    </source>
</evidence>
<dbReference type="EC" id="1.4.3.-" evidence="9"/>
<dbReference type="Gene3D" id="2.70.98.20">
    <property type="entry name" value="Copper amine oxidase, catalytic domain"/>
    <property type="match status" value="1"/>
</dbReference>
<evidence type="ECO:0000313" key="15">
    <source>
        <dbReference type="Proteomes" id="UP000187203"/>
    </source>
</evidence>
<dbReference type="GO" id="GO:0009308">
    <property type="term" value="P:amine metabolic process"/>
    <property type="evidence" value="ECO:0007669"/>
    <property type="project" value="UniProtKB-UniRule"/>
</dbReference>
<evidence type="ECO:0000259" key="12">
    <source>
        <dbReference type="Pfam" id="PF02727"/>
    </source>
</evidence>
<keyword evidence="5 9" id="KW-0186">Copper</keyword>
<feature type="domain" description="Copper amine oxidase N2-terminal" evidence="12">
    <location>
        <begin position="75"/>
        <end position="157"/>
    </location>
</feature>
<dbReference type="PROSITE" id="PS01165">
    <property type="entry name" value="COPPER_AMINE_OXID_2"/>
    <property type="match status" value="1"/>
</dbReference>
<keyword evidence="6" id="KW-1015">Disulfide bond</keyword>
<comment type="cofactor">
    <cofactor evidence="9">
        <name>Cu cation</name>
        <dbReference type="ChEBI" id="CHEBI:23378"/>
    </cofactor>
    <text evidence="9">Contains 1 topaquinone per subunit.</text>
</comment>
<evidence type="ECO:0000256" key="2">
    <source>
        <dbReference type="ARBA" id="ARBA00022723"/>
    </source>
</evidence>
<gene>
    <name evidence="14" type="ORF">COLO4_23885</name>
</gene>
<dbReference type="AlphaFoldDB" id="A0A1R3IE72"/>
<dbReference type="InterPro" id="IPR049947">
    <property type="entry name" value="Cu_Am_Ox_Cu-bd"/>
</dbReference>
<evidence type="ECO:0000256" key="8">
    <source>
        <dbReference type="PIRSR" id="PIRSR600269-51"/>
    </source>
</evidence>
<dbReference type="GO" id="GO:0048038">
    <property type="term" value="F:quinone binding"/>
    <property type="evidence" value="ECO:0007669"/>
    <property type="project" value="InterPro"/>
</dbReference>
<proteinExistence type="inferred from homology"/>
<dbReference type="STRING" id="93759.A0A1R3IE72"/>
<feature type="active site" description="Schiff-base intermediate with substrate; via topaquinone" evidence="7">
    <location>
        <position position="458"/>
    </location>
</feature>
<dbReference type="PANTHER" id="PTHR10638:SF69">
    <property type="entry name" value="AMINE OXIDASE [COPPER-CONTAINING] GAMMA 1-RELATED"/>
    <property type="match status" value="1"/>
</dbReference>
<dbReference type="GO" id="GO:0009737">
    <property type="term" value="P:response to abscisic acid"/>
    <property type="evidence" value="ECO:0007669"/>
    <property type="project" value="UniProtKB-ARBA"/>
</dbReference>
<dbReference type="Proteomes" id="UP000187203">
    <property type="component" value="Unassembled WGS sequence"/>
</dbReference>
<feature type="signal peptide" evidence="10">
    <location>
        <begin position="1"/>
        <end position="23"/>
    </location>
</feature>
<keyword evidence="10" id="KW-0732">Signal</keyword>
<dbReference type="GO" id="GO:0009733">
    <property type="term" value="P:response to auxin"/>
    <property type="evidence" value="ECO:0007669"/>
    <property type="project" value="UniProtKB-ARBA"/>
</dbReference>
<feature type="active site" description="Proton acceptor" evidence="7">
    <location>
        <position position="369"/>
    </location>
</feature>
<dbReference type="GO" id="GO:0008131">
    <property type="term" value="F:primary methylamine oxidase activity"/>
    <property type="evidence" value="ECO:0007669"/>
    <property type="project" value="InterPro"/>
</dbReference>
<accession>A0A1R3IE72</accession>
<feature type="modified residue" description="2',4',5'-topaquinone" evidence="8">
    <location>
        <position position="458"/>
    </location>
</feature>
<dbReference type="FunFam" id="2.70.98.20:FF:000004">
    <property type="entry name" value="Amine oxidase"/>
    <property type="match status" value="1"/>
</dbReference>
<keyword evidence="15" id="KW-1185">Reference proteome</keyword>
<evidence type="ECO:0000313" key="14">
    <source>
        <dbReference type="EMBL" id="OMO80883.1"/>
    </source>
</evidence>
<keyword evidence="4 9" id="KW-0560">Oxidoreductase</keyword>
<dbReference type="Pfam" id="PF02727">
    <property type="entry name" value="Cu_amine_oxidN2"/>
    <property type="match status" value="1"/>
</dbReference>
<sequence>MEKTCYLLVSLISCLILFFLASSRFLPTKPELPGCSLYAPWCTSTASSKNPIFSKARSAGLHHKSTDHSTDTPKHPLDPLTVQEINSVRTILSSYDPFSSTLPSIHTLGLDEPDKLQVQIWRKGDPLPPRKAAVLALLNAHSHVLTVDLESSRVTSHAINPTSGYPMLTTDDIMSAAKVPFSNAEFNKSLTARGLSWSNSLCITPSAGWFGPDEEGRRVIRVQCYATQGTSNFFMRPIEGLTMTVDLDKLEVVKFSDKGIGIPVPKSSGTDYRYSAQEKPPQMEPLNPISIEQPKGPSFRIEDGHTVKWANWEFHLKADQRAGLVISRAMVRDSETGELRNVMYKGFASELFVPYMDLDDSWYFKSYMDAGEFGLGPAAFSLVPLNDCPRYSYYMDGVFAASDGNPFVQPNMICLFEKYAGDIGWRHSEDPLFGSEQIREARPKVTLVARIAATVGNYDYIFDWEFQTDGLIRIKVGLSGMLMVKGSPHQNVNQVPNQEDMSGPLISENVIGVVHDHFITFHLDMDIDGSNNSFVNVNLVKQENSPGINSSPRKSYLKAKRKIAKTEKDAQIKLKLYDPSEFHMINPSRKSRLGNPSGYKLVPGGTAASLLDHDDPPQLRSAFTNNQIWVTPYSKDEQWAGGLLVYQSRGDDTLAVWSERDRPIENKDIVLWYTLGFHHIPCQEDFPVMPTVSSSFELKPVNFFEANPILGAAPAFENDLPVCRPSASS</sequence>
<dbReference type="SUPFAM" id="SSF49998">
    <property type="entry name" value="Amine oxidase catalytic domain"/>
    <property type="match status" value="1"/>
</dbReference>
<dbReference type="SUPFAM" id="SSF54416">
    <property type="entry name" value="Amine oxidase N-terminal region"/>
    <property type="match status" value="2"/>
</dbReference>
<evidence type="ECO:0000256" key="7">
    <source>
        <dbReference type="PIRSR" id="PIRSR600269-50"/>
    </source>
</evidence>
<dbReference type="InterPro" id="IPR015798">
    <property type="entry name" value="Cu_amine_oxidase_C"/>
</dbReference>
<keyword evidence="2 9" id="KW-0479">Metal-binding</keyword>
<evidence type="ECO:0000259" key="11">
    <source>
        <dbReference type="Pfam" id="PF01179"/>
    </source>
</evidence>
<dbReference type="Gene3D" id="3.10.450.40">
    <property type="match status" value="2"/>
</dbReference>
<evidence type="ECO:0000256" key="4">
    <source>
        <dbReference type="ARBA" id="ARBA00023002"/>
    </source>
</evidence>
<dbReference type="InterPro" id="IPR000269">
    <property type="entry name" value="Cu_amine_oxidase"/>
</dbReference>
<comment type="caution">
    <text evidence="14">The sequence shown here is derived from an EMBL/GenBank/DDBJ whole genome shotgun (WGS) entry which is preliminary data.</text>
</comment>
<keyword evidence="3 7" id="KW-0801">TPQ</keyword>
<dbReference type="InterPro" id="IPR015800">
    <property type="entry name" value="Cu_amine_oxidase_N2"/>
</dbReference>
<dbReference type="GO" id="GO:0009611">
    <property type="term" value="P:response to wounding"/>
    <property type="evidence" value="ECO:0007669"/>
    <property type="project" value="UniProtKB-ARBA"/>
</dbReference>
<reference evidence="15" key="1">
    <citation type="submission" date="2013-09" db="EMBL/GenBank/DDBJ databases">
        <title>Corchorus olitorius genome sequencing.</title>
        <authorList>
            <person name="Alam M."/>
            <person name="Haque M.S."/>
            <person name="Islam M.S."/>
            <person name="Emdad E.M."/>
            <person name="Islam M.M."/>
            <person name="Ahmed B."/>
            <person name="Halim A."/>
            <person name="Hossen Q.M.M."/>
            <person name="Hossain M.Z."/>
            <person name="Ahmed R."/>
            <person name="Khan M.M."/>
            <person name="Islam R."/>
            <person name="Rashid M.M."/>
            <person name="Khan S.A."/>
            <person name="Rahman M.S."/>
            <person name="Alam M."/>
            <person name="Yahiya A.S."/>
            <person name="Khan M.S."/>
            <person name="Azam M.S."/>
            <person name="Haque T."/>
            <person name="Lashkar M.Z.H."/>
            <person name="Akhand A.I."/>
            <person name="Morshed G."/>
            <person name="Roy S."/>
            <person name="Uddin K.S."/>
            <person name="Rabeya T."/>
            <person name="Hossain A.S."/>
            <person name="Chowdhury A."/>
            <person name="Snigdha A.R."/>
            <person name="Mortoza M.S."/>
            <person name="Matin S.A."/>
            <person name="Hoque S.M.E."/>
            <person name="Islam M.K."/>
            <person name="Roy D.K."/>
            <person name="Haider R."/>
            <person name="Moosa M.M."/>
            <person name="Elias S.M."/>
            <person name="Hasan A.M."/>
            <person name="Jahan S."/>
            <person name="Shafiuddin M."/>
            <person name="Mahmood N."/>
            <person name="Shommy N.S."/>
        </authorList>
    </citation>
    <scope>NUCLEOTIDE SEQUENCE [LARGE SCALE GENOMIC DNA]</scope>
    <source>
        <strain evidence="15">cv. O-4</strain>
    </source>
</reference>
<feature type="domain" description="Copper amine oxidase N3-terminal" evidence="13">
    <location>
        <begin position="166"/>
        <end position="265"/>
    </location>
</feature>
<feature type="chain" id="PRO_5010301797" description="Amine oxidase" evidence="10">
    <location>
        <begin position="24"/>
        <end position="729"/>
    </location>
</feature>
<dbReference type="GO" id="GO:0009751">
    <property type="term" value="P:response to salicylic acid"/>
    <property type="evidence" value="ECO:0007669"/>
    <property type="project" value="UniProtKB-ARBA"/>
</dbReference>
<dbReference type="PANTHER" id="PTHR10638">
    <property type="entry name" value="COPPER AMINE OXIDASE"/>
    <property type="match status" value="1"/>
</dbReference>
<comment type="similarity">
    <text evidence="1 9">Belongs to the copper/topaquinone oxidase family.</text>
</comment>
<feature type="domain" description="Copper amine oxidase catalytic" evidence="11">
    <location>
        <begin position="290"/>
        <end position="709"/>
    </location>
</feature>
<dbReference type="InterPro" id="IPR015802">
    <property type="entry name" value="Cu_amine_oxidase_N3"/>
</dbReference>
<evidence type="ECO:0000256" key="1">
    <source>
        <dbReference type="ARBA" id="ARBA00007983"/>
    </source>
</evidence>
<dbReference type="EMBL" id="AWUE01018369">
    <property type="protein sequence ID" value="OMO80883.1"/>
    <property type="molecule type" value="Genomic_DNA"/>
</dbReference>
<dbReference type="OrthoDB" id="5379943at2759"/>
<evidence type="ECO:0000256" key="5">
    <source>
        <dbReference type="ARBA" id="ARBA00023008"/>
    </source>
</evidence>
<evidence type="ECO:0000256" key="10">
    <source>
        <dbReference type="SAM" id="SignalP"/>
    </source>
</evidence>
<name>A0A1R3IE72_9ROSI</name>
<evidence type="ECO:0000256" key="3">
    <source>
        <dbReference type="ARBA" id="ARBA00022772"/>
    </source>
</evidence>
<comment type="PTM">
    <text evidence="8 9">Topaquinone (TPQ) is generated by copper-dependent autoxidation of a specific tyrosyl residue.</text>
</comment>
<dbReference type="GO" id="GO:1904585">
    <property type="term" value="P:response to putrescine"/>
    <property type="evidence" value="ECO:0007669"/>
    <property type="project" value="UniProtKB-ARBA"/>
</dbReference>